<dbReference type="STRING" id="83767.SAMN05660652_01300"/>
<evidence type="ECO:0000313" key="1">
    <source>
        <dbReference type="EMBL" id="SDH16674.1"/>
    </source>
</evidence>
<dbReference type="EMBL" id="FNCY01000004">
    <property type="protein sequence ID" value="SDH16674.1"/>
    <property type="molecule type" value="Genomic_DNA"/>
</dbReference>
<proteinExistence type="predicted"/>
<organism evidence="1 2">
    <name type="scientific">Propionivibrio dicarboxylicus</name>
    <dbReference type="NCBI Taxonomy" id="83767"/>
    <lineage>
        <taxon>Bacteria</taxon>
        <taxon>Pseudomonadati</taxon>
        <taxon>Pseudomonadota</taxon>
        <taxon>Betaproteobacteria</taxon>
        <taxon>Rhodocyclales</taxon>
        <taxon>Rhodocyclaceae</taxon>
        <taxon>Propionivibrio</taxon>
    </lineage>
</organism>
<dbReference type="AlphaFoldDB" id="A0A1G8A6V0"/>
<evidence type="ECO:0000313" key="2">
    <source>
        <dbReference type="Proteomes" id="UP000198607"/>
    </source>
</evidence>
<reference evidence="1 2" key="1">
    <citation type="submission" date="2016-10" db="EMBL/GenBank/DDBJ databases">
        <authorList>
            <person name="de Groot N.N."/>
        </authorList>
    </citation>
    <scope>NUCLEOTIDE SEQUENCE [LARGE SCALE GENOMIC DNA]</scope>
    <source>
        <strain evidence="1 2">DSM 5885</strain>
    </source>
</reference>
<dbReference type="Proteomes" id="UP000198607">
    <property type="component" value="Unassembled WGS sequence"/>
</dbReference>
<protein>
    <submittedName>
        <fullName evidence="1">Uncharacterized protein</fullName>
    </submittedName>
</protein>
<dbReference type="RefSeq" id="WP_143009781.1">
    <property type="nucleotide sequence ID" value="NZ_FNCY01000004.1"/>
</dbReference>
<dbReference type="OrthoDB" id="9929983at2"/>
<accession>A0A1G8A6V0</accession>
<sequence length="294" mass="31131">MISGQSEEKLLAWRRGSASRARRGGSMLLALALISPAASSLAQSPPPSGEGDAAASAPQPKFAPLLGFVVQQIGSMMFQKVFKNEIDGIFKPLVDMSQNLIGVGPEAGNGPANERLVPTIGYSIDQLDPKSFDVLRTSSLNEATASLKTGDVFAIRYATNLPGQVRLENIDPAGQINDLGVYTVFPGATNRIPSDHGIKLVGQPGVEVIRLYFFPCVPGGPDMEALKSEFGNRLPACGAGQNPRVAAAAKGVIKTRSLQNLSQPDNKVSFSGASDYERNDVTSTALMIQHVKPE</sequence>
<gene>
    <name evidence="1" type="ORF">SAMN05660652_01300</name>
</gene>
<name>A0A1G8A6V0_9RHOO</name>
<keyword evidence="2" id="KW-1185">Reference proteome</keyword>